<dbReference type="PANTHER" id="PTHR30199:SF0">
    <property type="entry name" value="INNER MEMBRANE PROTEIN YDCO"/>
    <property type="match status" value="1"/>
</dbReference>
<reference evidence="2 3" key="1">
    <citation type="submission" date="2019-03" db="EMBL/GenBank/DDBJ databases">
        <title>Deep subsurface shale carbon reservoir microbial communities from Ohio and West Virginia, USA.</title>
        <authorList>
            <person name="Wrighton K."/>
        </authorList>
    </citation>
    <scope>NUCLEOTIDE SEQUENCE [LARGE SCALE GENOMIC DNA]</scope>
    <source>
        <strain evidence="2 3">UTICA-S4D12</strain>
    </source>
</reference>
<feature type="transmembrane region" description="Helical" evidence="1">
    <location>
        <begin position="308"/>
        <end position="328"/>
    </location>
</feature>
<dbReference type="InterPro" id="IPR004711">
    <property type="entry name" value="Benzoate_Transporter"/>
</dbReference>
<dbReference type="GO" id="GO:0042925">
    <property type="term" value="F:benzoate transmembrane transporter activity"/>
    <property type="evidence" value="ECO:0007669"/>
    <property type="project" value="InterPro"/>
</dbReference>
<evidence type="ECO:0000313" key="2">
    <source>
        <dbReference type="EMBL" id="TDS25462.1"/>
    </source>
</evidence>
<evidence type="ECO:0000256" key="1">
    <source>
        <dbReference type="SAM" id="Phobius"/>
    </source>
</evidence>
<dbReference type="Pfam" id="PF03594">
    <property type="entry name" value="BenE"/>
    <property type="match status" value="1"/>
</dbReference>
<feature type="transmembrane region" description="Helical" evidence="1">
    <location>
        <begin position="61"/>
        <end position="80"/>
    </location>
</feature>
<gene>
    <name evidence="2" type="ORF">BY453_1552</name>
</gene>
<dbReference type="AlphaFoldDB" id="A0A4R7DXW7"/>
<dbReference type="NCBIfam" id="TIGR00843">
    <property type="entry name" value="benE"/>
    <property type="match status" value="1"/>
</dbReference>
<keyword evidence="1" id="KW-1133">Transmembrane helix</keyword>
<feature type="transmembrane region" description="Helical" evidence="1">
    <location>
        <begin position="364"/>
        <end position="397"/>
    </location>
</feature>
<sequence>MTLFEKGPGIKEGIKSFKNYFNISSAGAGLIAAIFGCTGPALIVINGGLDAGLSQSTITSWLFSIYFFGGLITILMALWYKQPICGAYSIPGAILVAAVLSNFNINEAVGAYLIAGIIVLILGLTGWVGKIMRWLPQPIIMGMIAGALFRFGTNIVTSYKSAPLLIGLSILAYFIFAKIFPKIPGVIGALLVGGIIALIMGVADFSNLTFEIAKPQIFSPQFSLDAVFSIAIPLAVMVIGAENAQATGALMAEDYDPPINSMTIVSGIGGIVTSFFGGHNANIAGPMTAITSGPDAGEVKEGRYTASVFDGILFAGFGLIAKAATALVQSVPSSLVNLLAGLAMIGVLTNAFETAFSGKFKLGAFFALIIAASGITIFKIGAPFWALTIGVIISLIMEKEDFESNKKK</sequence>
<keyword evidence="1" id="KW-0472">Membrane</keyword>
<feature type="transmembrane region" description="Helical" evidence="1">
    <location>
        <begin position="20"/>
        <end position="49"/>
    </location>
</feature>
<accession>A0A4R7DXW7</accession>
<dbReference type="EMBL" id="SOAA01000055">
    <property type="protein sequence ID" value="TDS25462.1"/>
    <property type="molecule type" value="Genomic_DNA"/>
</dbReference>
<proteinExistence type="predicted"/>
<protein>
    <submittedName>
        <fullName evidence="2">Benzoate membrane transport protein</fullName>
    </submittedName>
</protein>
<keyword evidence="1" id="KW-0812">Transmembrane</keyword>
<organism evidence="2 3">
    <name type="scientific">Halanaerobium congolense</name>
    <dbReference type="NCBI Taxonomy" id="54121"/>
    <lineage>
        <taxon>Bacteria</taxon>
        <taxon>Bacillati</taxon>
        <taxon>Bacillota</taxon>
        <taxon>Clostridia</taxon>
        <taxon>Halanaerobiales</taxon>
        <taxon>Halanaerobiaceae</taxon>
        <taxon>Halanaerobium</taxon>
    </lineage>
</organism>
<dbReference type="PANTHER" id="PTHR30199">
    <property type="entry name" value="MFS FAMILY TRANSPORTER, PREDICTED SUBSTRATE BENZOATE"/>
    <property type="match status" value="1"/>
</dbReference>
<comment type="caution">
    <text evidence="2">The sequence shown here is derived from an EMBL/GenBank/DDBJ whole genome shotgun (WGS) entry which is preliminary data.</text>
</comment>
<evidence type="ECO:0000313" key="3">
    <source>
        <dbReference type="Proteomes" id="UP000295758"/>
    </source>
</evidence>
<dbReference type="RefSeq" id="WP_133618535.1">
    <property type="nucleotide sequence ID" value="NZ_SOAA01000055.1"/>
</dbReference>
<name>A0A4R7DXW7_9FIRM</name>
<feature type="transmembrane region" description="Helical" evidence="1">
    <location>
        <begin position="110"/>
        <end position="128"/>
    </location>
</feature>
<feature type="transmembrane region" description="Helical" evidence="1">
    <location>
        <begin position="186"/>
        <end position="210"/>
    </location>
</feature>
<dbReference type="Proteomes" id="UP000295758">
    <property type="component" value="Unassembled WGS sequence"/>
</dbReference>
<feature type="transmembrane region" description="Helical" evidence="1">
    <location>
        <begin position="335"/>
        <end position="352"/>
    </location>
</feature>
<dbReference type="GO" id="GO:0005886">
    <property type="term" value="C:plasma membrane"/>
    <property type="evidence" value="ECO:0007669"/>
    <property type="project" value="TreeGrafter"/>
</dbReference>
<feature type="transmembrane region" description="Helical" evidence="1">
    <location>
        <begin position="86"/>
        <end position="103"/>
    </location>
</feature>
<feature type="transmembrane region" description="Helical" evidence="1">
    <location>
        <begin position="222"/>
        <end position="241"/>
    </location>
</feature>
<feature type="transmembrane region" description="Helical" evidence="1">
    <location>
        <begin position="164"/>
        <end position="180"/>
    </location>
</feature>